<evidence type="ECO:0000313" key="2">
    <source>
        <dbReference type="EMBL" id="AXI98763.1"/>
    </source>
</evidence>
<feature type="transmembrane region" description="Helical" evidence="1">
    <location>
        <begin position="7"/>
        <end position="40"/>
    </location>
</feature>
<reference evidence="2" key="1">
    <citation type="journal article" date="2018" name="Mol. Phylogenet. Evol.">
        <title>Species delimitation and mitogenome phylogenetics in the subterranean genus Pseudoniphargus (Crustacea: Amphipoda).</title>
        <authorList>
            <person name="Stokkan M."/>
            <person name="Jurado-Rivera J.A."/>
            <person name="Oromi P."/>
            <person name="Juan C."/>
            <person name="Jaume D."/>
            <person name="Pons J."/>
        </authorList>
    </citation>
    <scope>NUCLEOTIDE SEQUENCE</scope>
</reference>
<proteinExistence type="predicted"/>
<organism evidence="2">
    <name type="scientific">Pseudoniphargus sp. 2-Andalusia</name>
    <dbReference type="NCBI Taxonomy" id="2212669"/>
    <lineage>
        <taxon>Eukaryota</taxon>
        <taxon>Metazoa</taxon>
        <taxon>Ecdysozoa</taxon>
        <taxon>Arthropoda</taxon>
        <taxon>Crustacea</taxon>
        <taxon>Multicrustacea</taxon>
        <taxon>Malacostraca</taxon>
        <taxon>Eumalacostraca</taxon>
        <taxon>Peracarida</taxon>
        <taxon>Amphipoda</taxon>
        <taxon>Senticaudata</taxon>
        <taxon>Gammarida</taxon>
        <taxon>Crangonyctidira</taxon>
        <taxon>Allocrangonyctoidea</taxon>
        <taxon>Allocrangonyctidae</taxon>
        <taxon>Pseudoniphargus</taxon>
    </lineage>
</organism>
<feature type="transmembrane region" description="Helical" evidence="1">
    <location>
        <begin position="133"/>
        <end position="151"/>
    </location>
</feature>
<gene>
    <name evidence="2" type="primary">nad6</name>
</gene>
<keyword evidence="2" id="KW-0496">Mitochondrion</keyword>
<feature type="transmembrane region" description="Helical" evidence="1">
    <location>
        <begin position="46"/>
        <end position="68"/>
    </location>
</feature>
<dbReference type="AlphaFoldDB" id="A0A345UE77"/>
<keyword evidence="1" id="KW-0472">Membrane</keyword>
<name>A0A345UE77_9CRUS</name>
<keyword evidence="1" id="KW-1133">Transmembrane helix</keyword>
<sequence>MTQFLSILSLLISVMFLLTISPLFLSVMIIAQTITLALALSASAVTSWFSFMLIMIYLSGMMIIFIYISSMASNELFYSNNLPVVSLFLLLAPFTFMIFNFTHNSPSDYLNAMDQNMTQITILKTMKMFSKPLFIMTIMLIIYLLLAMIMVSKNTSFSSGPLRSIK</sequence>
<geneLocation type="mitochondrion" evidence="2"/>
<evidence type="ECO:0000256" key="1">
    <source>
        <dbReference type="SAM" id="Phobius"/>
    </source>
</evidence>
<keyword evidence="1" id="KW-0812">Transmembrane</keyword>
<dbReference type="EMBL" id="MH592141">
    <property type="protein sequence ID" value="AXI98763.1"/>
    <property type="molecule type" value="Genomic_DNA"/>
</dbReference>
<feature type="transmembrane region" description="Helical" evidence="1">
    <location>
        <begin position="80"/>
        <end position="101"/>
    </location>
</feature>
<protein>
    <submittedName>
        <fullName evidence="2">NADH dehydrogenase subunit 6</fullName>
    </submittedName>
</protein>
<accession>A0A345UE77</accession>